<gene>
    <name evidence="2" type="ORF">WKR92_05340</name>
</gene>
<dbReference type="PROSITE" id="PS51257">
    <property type="entry name" value="PROKAR_LIPOPROTEIN"/>
    <property type="match status" value="1"/>
</dbReference>
<dbReference type="Gene3D" id="3.40.720.10">
    <property type="entry name" value="Alkaline Phosphatase, subunit A"/>
    <property type="match status" value="1"/>
</dbReference>
<accession>A0ABV5CCL6</accession>
<keyword evidence="3" id="KW-1185">Reference proteome</keyword>
<protein>
    <submittedName>
        <fullName evidence="2">LamG-like jellyroll fold domain-containing protein</fullName>
    </submittedName>
</protein>
<dbReference type="InterPro" id="IPR032309">
    <property type="entry name" value="DUF4983"/>
</dbReference>
<reference evidence="2 3" key="1">
    <citation type="submission" date="2024-04" db="EMBL/GenBank/DDBJ databases">
        <title>Albibacterium profundi sp. nov., isolated from sediment of the Challenger Deep of Mariana Trench.</title>
        <authorList>
            <person name="Wang Y."/>
        </authorList>
    </citation>
    <scope>NUCLEOTIDE SEQUENCE [LARGE SCALE GENOMIC DNA]</scope>
    <source>
        <strain evidence="2 3">RHL897</strain>
    </source>
</reference>
<dbReference type="Gene3D" id="2.60.120.200">
    <property type="match status" value="1"/>
</dbReference>
<comment type="caution">
    <text evidence="2">The sequence shown here is derived from an EMBL/GenBank/DDBJ whole genome shotgun (WGS) entry which is preliminary data.</text>
</comment>
<dbReference type="SUPFAM" id="SSF53649">
    <property type="entry name" value="Alkaline phosphatase-like"/>
    <property type="match status" value="1"/>
</dbReference>
<organism evidence="2 3">
    <name type="scientific">Albibacterium profundi</name>
    <dbReference type="NCBI Taxonomy" id="3134906"/>
    <lineage>
        <taxon>Bacteria</taxon>
        <taxon>Pseudomonadati</taxon>
        <taxon>Bacteroidota</taxon>
        <taxon>Sphingobacteriia</taxon>
        <taxon>Sphingobacteriales</taxon>
        <taxon>Sphingobacteriaceae</taxon>
        <taxon>Albibacterium</taxon>
    </lineage>
</organism>
<dbReference type="SUPFAM" id="SSF49899">
    <property type="entry name" value="Concanavalin A-like lectins/glucanases"/>
    <property type="match status" value="1"/>
</dbReference>
<name>A0ABV5CCL6_9SPHI</name>
<feature type="domain" description="DUF4983" evidence="1">
    <location>
        <begin position="480"/>
        <end position="575"/>
    </location>
</feature>
<dbReference type="Pfam" id="PF13385">
    <property type="entry name" value="Laminin_G_3"/>
    <property type="match status" value="1"/>
</dbReference>
<evidence type="ECO:0000259" key="1">
    <source>
        <dbReference type="Pfam" id="PF16356"/>
    </source>
</evidence>
<sequence>MSRNIINYMINRTVRTTIFLLSIVAMTSCNTDFPNLLNEEYPDNLNSGVPENSQVLLVIVDGIKGSVLLDIDDTEIPNISEMSRNSIYSYGSLADFEPVEMGNASGWTTLMTGVTSSKHAVIGEDFTGIDLNSFPTVLSRIKETRPESRTAAFGASSEFISHLAEDAVEKARFDTDESVKEATVAEIQEHDAELIITQFGGVETAGKTFGYDPNAIEYVRAISNVDALIAELKDAIMQRPEYSRENWMIIITSGKGDENDGTIDPVAYNDESRNTFTMIYSPKFSSRYIPKPDSDNIPYVGFSPVYYGSNADNVVATLADEDAYNIGMDDYTIQFNVKGDGNARSWPVFLSKSNGINTAAPGWLIYMSGVNWSMNVSGNGSWQNFGSGVNVNDGEWHTITVVFYSEGSSRKLKMFTNGERSGDIIDITGRGALNSVQPLRIGRNGAGDVANPNLQITNLQIYDAALPDDVVASTACNTAVTEAHPYYTNLVGYWPSGEGSGDVLENHAPIVEGNNFKLSGAYRWESFVDVSPNLCPPVNDAFYQVVPNSVDLTFQIYTWLGIRIPESWGLDGKAWTPSYTNIRP</sequence>
<dbReference type="InterPro" id="IPR013320">
    <property type="entry name" value="ConA-like_dom_sf"/>
</dbReference>
<proteinExistence type="predicted"/>
<dbReference type="EMBL" id="JBBVGT010000002">
    <property type="protein sequence ID" value="MFB5945244.1"/>
    <property type="molecule type" value="Genomic_DNA"/>
</dbReference>
<evidence type="ECO:0000313" key="3">
    <source>
        <dbReference type="Proteomes" id="UP001580928"/>
    </source>
</evidence>
<dbReference type="Pfam" id="PF16356">
    <property type="entry name" value="DUF4983"/>
    <property type="match status" value="1"/>
</dbReference>
<dbReference type="RefSeq" id="WP_375556787.1">
    <property type="nucleotide sequence ID" value="NZ_JBBVGT010000002.1"/>
</dbReference>
<dbReference type="Proteomes" id="UP001580928">
    <property type="component" value="Unassembled WGS sequence"/>
</dbReference>
<evidence type="ECO:0000313" key="2">
    <source>
        <dbReference type="EMBL" id="MFB5945244.1"/>
    </source>
</evidence>
<dbReference type="InterPro" id="IPR017850">
    <property type="entry name" value="Alkaline_phosphatase_core_sf"/>
</dbReference>